<dbReference type="KEGG" id="hha:Hhal_0371"/>
<evidence type="ECO:0000313" key="2">
    <source>
        <dbReference type="EMBL" id="ABM61165.1"/>
    </source>
</evidence>
<accession>A1WU03</accession>
<protein>
    <submittedName>
        <fullName evidence="2">Uncharacterized protein</fullName>
    </submittedName>
</protein>
<dbReference type="Proteomes" id="UP000000647">
    <property type="component" value="Chromosome"/>
</dbReference>
<gene>
    <name evidence="2" type="ordered locus">Hhal_0371</name>
</gene>
<evidence type="ECO:0000256" key="1">
    <source>
        <dbReference type="SAM" id="Phobius"/>
    </source>
</evidence>
<keyword evidence="1" id="KW-1133">Transmembrane helix</keyword>
<name>A1WU03_HALHL</name>
<dbReference type="AlphaFoldDB" id="A1WU03"/>
<dbReference type="STRING" id="349124.Hhal_0371"/>
<reference evidence="3" key="1">
    <citation type="submission" date="2006-12" db="EMBL/GenBank/DDBJ databases">
        <title>Complete sequence of Halorhodospira halophila SL1.</title>
        <authorList>
            <consortium name="US DOE Joint Genome Institute"/>
            <person name="Copeland A."/>
            <person name="Lucas S."/>
            <person name="Lapidus A."/>
            <person name="Barry K."/>
            <person name="Detter J.C."/>
            <person name="Glavina del Rio T."/>
            <person name="Hammon N."/>
            <person name="Israni S."/>
            <person name="Dalin E."/>
            <person name="Tice H."/>
            <person name="Pitluck S."/>
            <person name="Saunders E."/>
            <person name="Brettin T."/>
            <person name="Bruce D."/>
            <person name="Han C."/>
            <person name="Tapia R."/>
            <person name="Schmutz J."/>
            <person name="Larimer F."/>
            <person name="Land M."/>
            <person name="Hauser L."/>
            <person name="Kyrpides N."/>
            <person name="Mikhailova N."/>
            <person name="Hoff W."/>
            <person name="Richardson P."/>
        </authorList>
    </citation>
    <scope>NUCLEOTIDE SEQUENCE [LARGE SCALE GENOMIC DNA]</scope>
    <source>
        <strain evidence="3">DSM 244 / SL1</strain>
    </source>
</reference>
<keyword evidence="1" id="KW-0472">Membrane</keyword>
<evidence type="ECO:0000313" key="3">
    <source>
        <dbReference type="Proteomes" id="UP000000647"/>
    </source>
</evidence>
<feature type="transmembrane region" description="Helical" evidence="1">
    <location>
        <begin position="118"/>
        <end position="136"/>
    </location>
</feature>
<keyword evidence="1" id="KW-0812">Transmembrane</keyword>
<organism evidence="2 3">
    <name type="scientific">Halorhodospira halophila (strain DSM 244 / SL1)</name>
    <name type="common">Ectothiorhodospira halophila (strain DSM 244 / SL1)</name>
    <dbReference type="NCBI Taxonomy" id="349124"/>
    <lineage>
        <taxon>Bacteria</taxon>
        <taxon>Pseudomonadati</taxon>
        <taxon>Pseudomonadota</taxon>
        <taxon>Gammaproteobacteria</taxon>
        <taxon>Chromatiales</taxon>
        <taxon>Ectothiorhodospiraceae</taxon>
        <taxon>Halorhodospira</taxon>
    </lineage>
</organism>
<dbReference type="HOGENOM" id="CLU_1822634_0_0_6"/>
<reference evidence="2 3" key="2">
    <citation type="journal article" date="2013" name="Stand. Genomic Sci.">
        <title>Complete genome sequence of Halorhodospira halophila SL1.</title>
        <authorList>
            <person name="Challacombe J.F."/>
            <person name="Majid S."/>
            <person name="Deole R."/>
            <person name="Brettin T.S."/>
            <person name="Bruce D."/>
            <person name="Delano S.F."/>
            <person name="Detter J.C."/>
            <person name="Gleasner C.D."/>
            <person name="Han C.S."/>
            <person name="Misra M."/>
            <person name="Reitenga K.G."/>
            <person name="Mikhailova N."/>
            <person name="Woyke T."/>
            <person name="Pitluck S."/>
            <person name="Nolan M."/>
            <person name="Land M.L."/>
            <person name="Saunders E."/>
            <person name="Tapia R."/>
            <person name="Lapidus A."/>
            <person name="Ivanova N."/>
            <person name="Hoff W.D."/>
        </authorList>
    </citation>
    <scope>NUCLEOTIDE SEQUENCE [LARGE SCALE GENOMIC DNA]</scope>
    <source>
        <strain evidence="3">DSM 244 / SL1</strain>
    </source>
</reference>
<keyword evidence="3" id="KW-1185">Reference proteome</keyword>
<proteinExistence type="predicted"/>
<dbReference type="EMBL" id="CP000544">
    <property type="protein sequence ID" value="ABM61165.1"/>
    <property type="molecule type" value="Genomic_DNA"/>
</dbReference>
<sequence>MRRCGMFGATQKALALIVLGVVGVIYAGMNVHEWAWWQTAGTQREQYDAVIIGLNGLAGLCMIIGGAFGGDRYYRDTHEGDWLGGSGGGGAALAPRMPLRIDREIFFSTQGSAAPFDLAIKLGFVILLCGHALIVYSRAVS</sequence>
<feature type="transmembrane region" description="Helical" evidence="1">
    <location>
        <begin position="49"/>
        <end position="68"/>
    </location>
</feature>
<feature type="transmembrane region" description="Helical" evidence="1">
    <location>
        <begin position="12"/>
        <end position="29"/>
    </location>
</feature>